<reference evidence="1" key="1">
    <citation type="journal article" date="2012" name="Nature">
        <title>The oyster genome reveals stress adaptation and complexity of shell formation.</title>
        <authorList>
            <person name="Zhang G."/>
            <person name="Fang X."/>
            <person name="Guo X."/>
            <person name="Li L."/>
            <person name="Luo R."/>
            <person name="Xu F."/>
            <person name="Yang P."/>
            <person name="Zhang L."/>
            <person name="Wang X."/>
            <person name="Qi H."/>
            <person name="Xiong Z."/>
            <person name="Que H."/>
            <person name="Xie Y."/>
            <person name="Holland P.W."/>
            <person name="Paps J."/>
            <person name="Zhu Y."/>
            <person name="Wu F."/>
            <person name="Chen Y."/>
            <person name="Wang J."/>
            <person name="Peng C."/>
            <person name="Meng J."/>
            <person name="Yang L."/>
            <person name="Liu J."/>
            <person name="Wen B."/>
            <person name="Zhang N."/>
            <person name="Huang Z."/>
            <person name="Zhu Q."/>
            <person name="Feng Y."/>
            <person name="Mount A."/>
            <person name="Hedgecock D."/>
            <person name="Xu Z."/>
            <person name="Liu Y."/>
            <person name="Domazet-Loso T."/>
            <person name="Du Y."/>
            <person name="Sun X."/>
            <person name="Zhang S."/>
            <person name="Liu B."/>
            <person name="Cheng P."/>
            <person name="Jiang X."/>
            <person name="Li J."/>
            <person name="Fan D."/>
            <person name="Wang W."/>
            <person name="Fu W."/>
            <person name="Wang T."/>
            <person name="Wang B."/>
            <person name="Zhang J."/>
            <person name="Peng Z."/>
            <person name="Li Y."/>
            <person name="Li N."/>
            <person name="Wang J."/>
            <person name="Chen M."/>
            <person name="He Y."/>
            <person name="Tan F."/>
            <person name="Song X."/>
            <person name="Zheng Q."/>
            <person name="Huang R."/>
            <person name="Yang H."/>
            <person name="Du X."/>
            <person name="Chen L."/>
            <person name="Yang M."/>
            <person name="Gaffney P.M."/>
            <person name="Wang S."/>
            <person name="Luo L."/>
            <person name="She Z."/>
            <person name="Ming Y."/>
            <person name="Huang W."/>
            <person name="Zhang S."/>
            <person name="Huang B."/>
            <person name="Zhang Y."/>
            <person name="Qu T."/>
            <person name="Ni P."/>
            <person name="Miao G."/>
            <person name="Wang J."/>
            <person name="Wang Q."/>
            <person name="Steinberg C.E."/>
            <person name="Wang H."/>
            <person name="Li N."/>
            <person name="Qian L."/>
            <person name="Zhang G."/>
            <person name="Li Y."/>
            <person name="Yang H."/>
            <person name="Liu X."/>
            <person name="Wang J."/>
            <person name="Yin Y."/>
            <person name="Wang J."/>
        </authorList>
    </citation>
    <scope>NUCLEOTIDE SEQUENCE [LARGE SCALE GENOMIC DNA]</scope>
    <source>
        <strain evidence="1">05x7-T-G4-1.051#20</strain>
    </source>
</reference>
<dbReference type="InParanoid" id="K1PTR5"/>
<gene>
    <name evidence="1" type="ORF">CGI_10002499</name>
</gene>
<sequence length="283" mass="32524">MFVDILQIILIFVLFAAEELCRMSAADFRFSLVGSLTECEILCAVDATCLGYFFKADEKKCKLSNSNVSKSTPCNYRNNVTISNVCKNQYDAINRIILNNNFIEVSFINTVTSFICNGPININVHTDIGFISSSTIISSSNESIVAVFFYETDVNISNRHKRLFFYMVVTAHTTFYMGKFTFIIIILYFSNCRRLVTFSNINRIKNIQNNININSNNSIDIRKINTYTIYNCNDSTFKYFFNWISKFRNNGIIVNSISPAFDRIINSNFPFLTIVFTIKFLKS</sequence>
<dbReference type="HOGENOM" id="CLU_984319_0_0_1"/>
<protein>
    <submittedName>
        <fullName evidence="1">Uncharacterized protein</fullName>
    </submittedName>
</protein>
<accession>K1PTR5</accession>
<dbReference type="EMBL" id="JH816979">
    <property type="protein sequence ID" value="EKC22304.1"/>
    <property type="molecule type" value="Genomic_DNA"/>
</dbReference>
<name>K1PTR5_MAGGI</name>
<organism evidence="1">
    <name type="scientific">Magallana gigas</name>
    <name type="common">Pacific oyster</name>
    <name type="synonym">Crassostrea gigas</name>
    <dbReference type="NCBI Taxonomy" id="29159"/>
    <lineage>
        <taxon>Eukaryota</taxon>
        <taxon>Metazoa</taxon>
        <taxon>Spiralia</taxon>
        <taxon>Lophotrochozoa</taxon>
        <taxon>Mollusca</taxon>
        <taxon>Bivalvia</taxon>
        <taxon>Autobranchia</taxon>
        <taxon>Pteriomorphia</taxon>
        <taxon>Ostreida</taxon>
        <taxon>Ostreoidea</taxon>
        <taxon>Ostreidae</taxon>
        <taxon>Magallana</taxon>
    </lineage>
</organism>
<dbReference type="AlphaFoldDB" id="K1PTR5"/>
<evidence type="ECO:0000313" key="1">
    <source>
        <dbReference type="EMBL" id="EKC22304.1"/>
    </source>
</evidence>
<proteinExistence type="predicted"/>